<dbReference type="InterPro" id="IPR003663">
    <property type="entry name" value="Sugar/inositol_transpt"/>
</dbReference>
<feature type="transmembrane region" description="Helical" evidence="10">
    <location>
        <begin position="56"/>
        <end position="86"/>
    </location>
</feature>
<organism evidence="12 13">
    <name type="scientific">Platanthera guangdongensis</name>
    <dbReference type="NCBI Taxonomy" id="2320717"/>
    <lineage>
        <taxon>Eukaryota</taxon>
        <taxon>Viridiplantae</taxon>
        <taxon>Streptophyta</taxon>
        <taxon>Embryophyta</taxon>
        <taxon>Tracheophyta</taxon>
        <taxon>Spermatophyta</taxon>
        <taxon>Magnoliopsida</taxon>
        <taxon>Liliopsida</taxon>
        <taxon>Asparagales</taxon>
        <taxon>Orchidaceae</taxon>
        <taxon>Orchidoideae</taxon>
        <taxon>Orchideae</taxon>
        <taxon>Orchidinae</taxon>
        <taxon>Platanthera</taxon>
    </lineage>
</organism>
<feature type="region of interest" description="Disordered" evidence="9">
    <location>
        <begin position="1"/>
        <end position="20"/>
    </location>
</feature>
<dbReference type="EMBL" id="JBBWWR010000003">
    <property type="protein sequence ID" value="KAK8969208.1"/>
    <property type="molecule type" value="Genomic_DNA"/>
</dbReference>
<dbReference type="PROSITE" id="PS50850">
    <property type="entry name" value="MFS"/>
    <property type="match status" value="1"/>
</dbReference>
<evidence type="ECO:0000313" key="12">
    <source>
        <dbReference type="EMBL" id="KAK8969208.1"/>
    </source>
</evidence>
<reference evidence="12 13" key="1">
    <citation type="journal article" date="2022" name="Nat. Plants">
        <title>Genomes of leafy and leafless Platanthera orchids illuminate the evolution of mycoheterotrophy.</title>
        <authorList>
            <person name="Li M.H."/>
            <person name="Liu K.W."/>
            <person name="Li Z."/>
            <person name="Lu H.C."/>
            <person name="Ye Q.L."/>
            <person name="Zhang D."/>
            <person name="Wang J.Y."/>
            <person name="Li Y.F."/>
            <person name="Zhong Z.M."/>
            <person name="Liu X."/>
            <person name="Yu X."/>
            <person name="Liu D.K."/>
            <person name="Tu X.D."/>
            <person name="Liu B."/>
            <person name="Hao Y."/>
            <person name="Liao X.Y."/>
            <person name="Jiang Y.T."/>
            <person name="Sun W.H."/>
            <person name="Chen J."/>
            <person name="Chen Y.Q."/>
            <person name="Ai Y."/>
            <person name="Zhai J.W."/>
            <person name="Wu S.S."/>
            <person name="Zhou Z."/>
            <person name="Hsiao Y.Y."/>
            <person name="Wu W.L."/>
            <person name="Chen Y.Y."/>
            <person name="Lin Y.F."/>
            <person name="Hsu J.L."/>
            <person name="Li C.Y."/>
            <person name="Wang Z.W."/>
            <person name="Zhao X."/>
            <person name="Zhong W.Y."/>
            <person name="Ma X.K."/>
            <person name="Ma L."/>
            <person name="Huang J."/>
            <person name="Chen G.Z."/>
            <person name="Huang M.Z."/>
            <person name="Huang L."/>
            <person name="Peng D.H."/>
            <person name="Luo Y.B."/>
            <person name="Zou S.Q."/>
            <person name="Chen S.P."/>
            <person name="Lan S."/>
            <person name="Tsai W.C."/>
            <person name="Van de Peer Y."/>
            <person name="Liu Z.J."/>
        </authorList>
    </citation>
    <scope>NUCLEOTIDE SEQUENCE [LARGE SCALE GENOMIC DNA]</scope>
    <source>
        <strain evidence="12">Lor288</strain>
    </source>
</reference>
<evidence type="ECO:0000256" key="2">
    <source>
        <dbReference type="ARBA" id="ARBA00010992"/>
    </source>
</evidence>
<dbReference type="PROSITE" id="PS00217">
    <property type="entry name" value="SUGAR_TRANSPORT_2"/>
    <property type="match status" value="1"/>
</dbReference>
<dbReference type="SUPFAM" id="SSF103473">
    <property type="entry name" value="MFS general substrate transporter"/>
    <property type="match status" value="1"/>
</dbReference>
<dbReference type="PANTHER" id="PTHR23500">
    <property type="entry name" value="SOLUTE CARRIER FAMILY 2, FACILITATED GLUCOSE TRANSPORTER"/>
    <property type="match status" value="1"/>
</dbReference>
<feature type="transmembrane region" description="Helical" evidence="10">
    <location>
        <begin position="106"/>
        <end position="126"/>
    </location>
</feature>
<dbReference type="Gene3D" id="1.20.1250.20">
    <property type="entry name" value="MFS general substrate transporter like domains"/>
    <property type="match status" value="2"/>
</dbReference>
<proteinExistence type="inferred from homology"/>
<evidence type="ECO:0000256" key="9">
    <source>
        <dbReference type="SAM" id="MobiDB-lite"/>
    </source>
</evidence>
<keyword evidence="13" id="KW-1185">Reference proteome</keyword>
<accession>A0ABR2MYA0</accession>
<keyword evidence="6" id="KW-0769">Symport</keyword>
<evidence type="ECO:0000256" key="10">
    <source>
        <dbReference type="SAM" id="Phobius"/>
    </source>
</evidence>
<evidence type="ECO:0000259" key="11">
    <source>
        <dbReference type="PROSITE" id="PS50850"/>
    </source>
</evidence>
<feature type="transmembrane region" description="Helical" evidence="10">
    <location>
        <begin position="258"/>
        <end position="278"/>
    </location>
</feature>
<keyword evidence="8 10" id="KW-0472">Membrane</keyword>
<keyword evidence="3" id="KW-0813">Transport</keyword>
<dbReference type="Pfam" id="PF00083">
    <property type="entry name" value="Sugar_tr"/>
    <property type="match status" value="2"/>
</dbReference>
<dbReference type="InterPro" id="IPR036259">
    <property type="entry name" value="MFS_trans_sf"/>
</dbReference>
<protein>
    <submittedName>
        <fullName evidence="12">Hexose carrier protein HEX6</fullName>
    </submittedName>
</protein>
<evidence type="ECO:0000256" key="5">
    <source>
        <dbReference type="ARBA" id="ARBA00022692"/>
    </source>
</evidence>
<name>A0ABR2MYA0_9ASPA</name>
<evidence type="ECO:0000256" key="6">
    <source>
        <dbReference type="ARBA" id="ARBA00022847"/>
    </source>
</evidence>
<gene>
    <name evidence="12" type="primary">HEX6</name>
    <name evidence="12" type="ORF">KSP40_PGU022394</name>
</gene>
<keyword evidence="7 10" id="KW-1133">Transmembrane helix</keyword>
<feature type="transmembrane region" description="Helical" evidence="10">
    <location>
        <begin position="192"/>
        <end position="213"/>
    </location>
</feature>
<keyword evidence="4" id="KW-0762">Sugar transport</keyword>
<dbReference type="InterPro" id="IPR020846">
    <property type="entry name" value="MFS_dom"/>
</dbReference>
<feature type="transmembrane region" description="Helical" evidence="10">
    <location>
        <begin position="284"/>
        <end position="302"/>
    </location>
</feature>
<evidence type="ECO:0000256" key="8">
    <source>
        <dbReference type="ARBA" id="ARBA00023136"/>
    </source>
</evidence>
<comment type="caution">
    <text evidence="12">The sequence shown here is derived from an EMBL/GenBank/DDBJ whole genome shotgun (WGS) entry which is preliminary data.</text>
</comment>
<dbReference type="PRINTS" id="PR00171">
    <property type="entry name" value="SUGRTRNSPORT"/>
</dbReference>
<feature type="transmembrane region" description="Helical" evidence="10">
    <location>
        <begin position="233"/>
        <end position="251"/>
    </location>
</feature>
<dbReference type="InterPro" id="IPR005829">
    <property type="entry name" value="Sugar_transporter_CS"/>
</dbReference>
<comment type="subcellular location">
    <subcellularLocation>
        <location evidence="1">Membrane</location>
        <topology evidence="1">Multi-pass membrane protein</topology>
    </subcellularLocation>
</comment>
<dbReference type="Proteomes" id="UP001412067">
    <property type="component" value="Unassembled WGS sequence"/>
</dbReference>
<keyword evidence="5 10" id="KW-0812">Transmembrane</keyword>
<evidence type="ECO:0000256" key="1">
    <source>
        <dbReference type="ARBA" id="ARBA00004141"/>
    </source>
</evidence>
<evidence type="ECO:0000256" key="4">
    <source>
        <dbReference type="ARBA" id="ARBA00022597"/>
    </source>
</evidence>
<dbReference type="InterPro" id="IPR045262">
    <property type="entry name" value="STP/PLT_plant"/>
</dbReference>
<evidence type="ECO:0000313" key="13">
    <source>
        <dbReference type="Proteomes" id="UP001412067"/>
    </source>
</evidence>
<dbReference type="InterPro" id="IPR005828">
    <property type="entry name" value="MFS_sugar_transport-like"/>
</dbReference>
<evidence type="ECO:0000256" key="7">
    <source>
        <dbReference type="ARBA" id="ARBA00022989"/>
    </source>
</evidence>
<comment type="similarity">
    <text evidence="2">Belongs to the major facilitator superfamily. Sugar transporter (TC 2.A.1.1) family.</text>
</comment>
<dbReference type="PANTHER" id="PTHR23500:SF30">
    <property type="entry name" value="SUGAR TRANSPORT PROTEIN 3"/>
    <property type="match status" value="1"/>
</dbReference>
<feature type="domain" description="Major facilitator superfamily (MFS) profile" evidence="11">
    <location>
        <begin position="1"/>
        <end position="350"/>
    </location>
</feature>
<sequence length="350" mass="38073">MDASVPASPPAKYLSAGNTDRRKEISKGSRSLRLSVASHITERYGRRASILAGGTLFLAGSAVGGAAVTVGMLILARILLGFGIGFTNQSIPLYLSEMSPARYRGALTGCCFDIFVSFGVLVANLVNYGTQKITAGWAEISRKPGVFFKDRGTTDVEKELEDLATAVAAASKAAAEEHPFIRIFRRNYRPHLVMALFIPFFQQVTGINAVNFYAPVMFRIIGQKESASLMSAVITRCISLSCTVLASLFAVDRHGRRVLFIFGGAVMAASIWCSAGCWQGSCTTMAPACVMVMTAFVFFLLPETKGIPLDQMGRVWRQHWYWNRFVAADGGGDRVTADGTEEEEETIFKN</sequence>
<evidence type="ECO:0000256" key="3">
    <source>
        <dbReference type="ARBA" id="ARBA00022448"/>
    </source>
</evidence>